<dbReference type="Proteomes" id="UP000534294">
    <property type="component" value="Unassembled WGS sequence"/>
</dbReference>
<protein>
    <recommendedName>
        <fullName evidence="3">Lipoprotein</fullName>
    </recommendedName>
</protein>
<evidence type="ECO:0008006" key="3">
    <source>
        <dbReference type="Google" id="ProtNLM"/>
    </source>
</evidence>
<sequence length="92" mass="10704">MKWIFSLITLSVLSSCTTKPYMVGSVNEQFYKRYRTPGAGYHKKGEVREFDYTWQERLQGTAHLPVAFKQNRSKVVYVQEETVVTTPYTSSK</sequence>
<proteinExistence type="predicted"/>
<gene>
    <name evidence="1" type="ORF">HNQ64_003763</name>
</gene>
<name>A0A7W7YNJ6_9BACT</name>
<dbReference type="AlphaFoldDB" id="A0A7W7YNJ6"/>
<dbReference type="RefSeq" id="WP_184211304.1">
    <property type="nucleotide sequence ID" value="NZ_JACHIF010000008.1"/>
</dbReference>
<reference evidence="1 2" key="1">
    <citation type="submission" date="2020-08" db="EMBL/GenBank/DDBJ databases">
        <title>Genomic Encyclopedia of Type Strains, Phase IV (KMG-IV): sequencing the most valuable type-strain genomes for metagenomic binning, comparative biology and taxonomic classification.</title>
        <authorList>
            <person name="Goeker M."/>
        </authorList>
    </citation>
    <scope>NUCLEOTIDE SEQUENCE [LARGE SCALE GENOMIC DNA]</scope>
    <source>
        <strain evidence="1 2">DSM 12251</strain>
    </source>
</reference>
<dbReference type="EMBL" id="JACHIF010000008">
    <property type="protein sequence ID" value="MBB5039491.1"/>
    <property type="molecule type" value="Genomic_DNA"/>
</dbReference>
<evidence type="ECO:0000313" key="2">
    <source>
        <dbReference type="Proteomes" id="UP000534294"/>
    </source>
</evidence>
<accession>A0A7W7YNJ6</accession>
<dbReference type="PROSITE" id="PS51257">
    <property type="entry name" value="PROKAR_LIPOPROTEIN"/>
    <property type="match status" value="1"/>
</dbReference>
<keyword evidence="2" id="KW-1185">Reference proteome</keyword>
<evidence type="ECO:0000313" key="1">
    <source>
        <dbReference type="EMBL" id="MBB5039491.1"/>
    </source>
</evidence>
<comment type="caution">
    <text evidence="1">The sequence shown here is derived from an EMBL/GenBank/DDBJ whole genome shotgun (WGS) entry which is preliminary data.</text>
</comment>
<organism evidence="1 2">
    <name type="scientific">Prosthecobacter dejongeii</name>
    <dbReference type="NCBI Taxonomy" id="48465"/>
    <lineage>
        <taxon>Bacteria</taxon>
        <taxon>Pseudomonadati</taxon>
        <taxon>Verrucomicrobiota</taxon>
        <taxon>Verrucomicrobiia</taxon>
        <taxon>Verrucomicrobiales</taxon>
        <taxon>Verrucomicrobiaceae</taxon>
        <taxon>Prosthecobacter</taxon>
    </lineage>
</organism>